<dbReference type="EMBL" id="UPSH01000001">
    <property type="protein sequence ID" value="VBB18840.1"/>
    <property type="molecule type" value="Genomic_DNA"/>
</dbReference>
<feature type="region of interest" description="Disordered" evidence="1">
    <location>
        <begin position="460"/>
        <end position="483"/>
    </location>
</feature>
<organism evidence="2 3">
    <name type="scientific">Yasminevirus sp. GU-2018</name>
    <dbReference type="NCBI Taxonomy" id="2420051"/>
    <lineage>
        <taxon>Viruses</taxon>
        <taxon>Varidnaviria</taxon>
        <taxon>Bamfordvirae</taxon>
        <taxon>Nucleocytoviricota</taxon>
        <taxon>Megaviricetes</taxon>
        <taxon>Imitervirales</taxon>
        <taxon>Mimiviridae</taxon>
        <taxon>Klosneuvirinae</taxon>
        <taxon>Yasminevirus</taxon>
        <taxon>Yasminevirus saudimassiliense</taxon>
    </lineage>
</organism>
<name>A0A5K0UAX6_9VIRU</name>
<evidence type="ECO:0000313" key="3">
    <source>
        <dbReference type="Proteomes" id="UP000594342"/>
    </source>
</evidence>
<feature type="compositionally biased region" description="Basic and acidic residues" evidence="1">
    <location>
        <begin position="473"/>
        <end position="483"/>
    </location>
</feature>
<evidence type="ECO:0000256" key="1">
    <source>
        <dbReference type="SAM" id="MobiDB-lite"/>
    </source>
</evidence>
<proteinExistence type="predicted"/>
<feature type="region of interest" description="Disordered" evidence="1">
    <location>
        <begin position="84"/>
        <end position="109"/>
    </location>
</feature>
<reference evidence="2 3" key="1">
    <citation type="submission" date="2018-10" db="EMBL/GenBank/DDBJ databases">
        <authorList>
            <consortium name="IHU Genomes"/>
        </authorList>
    </citation>
    <scope>NUCLEOTIDE SEQUENCE [LARGE SCALE GENOMIC DNA]</scope>
    <source>
        <strain evidence="2 3">A1</strain>
    </source>
</reference>
<evidence type="ECO:0000313" key="2">
    <source>
        <dbReference type="EMBL" id="VBB18840.1"/>
    </source>
</evidence>
<feature type="region of interest" description="Disordered" evidence="1">
    <location>
        <begin position="420"/>
        <end position="443"/>
    </location>
</feature>
<sequence length="594" mass="67938">MDEIKTDKNETSDKTSSIIPTVVLNNALDEELGSTVSSALTSSLYPEFFIAKQHEERNSDQKTSHVSSSSSSMSEIFYESIEMSGLQRENQGESSDSVTEAPEQKGLKDKTMAVIDSIIEGFMRESDEAKDKLLADTPQVQTRTLVLEPVSELMHNPAQGSNQKLRQKQVGRFTFTNVDEHDDFSVFLKDGSPKHPPANLERFKFRSDNANWCDYCIKDIFIHRTSREAFIKKCITLYEKNKTYFPKRKEAHMLGSVLNLDQDAYVYLSTHSPELFERYRQSYRGSTHDSRTYVLGGVISQYNERVYTSQLSHSSHLSNSSHSQHEFNKYNCMDEWLKMSNIVCSHCSFYACPFHQQYGNFGSRAYGENQTKIHTCGWCDDSLTEYYSMIAQSVRVVHDTQHLQESRASYTSYTSHVLHSSHNPYNQHSSQLSQSSRVRVSSKVVDTTKEQSLRIVRRTDSTYDSSEYEQISLDDHDQSQDQIQDHSDVLVLDSADFKTINLDMVPKPKPGSKSDEVSHSSSDNFGEEIHHVVQLTEIVQNVDKTKSSKSKRSFGEVEDDGLVFKFEDEEQSGYASEYDYYAMPDDYGYSTHAW</sequence>
<keyword evidence="3" id="KW-1185">Reference proteome</keyword>
<protein>
    <submittedName>
        <fullName evidence="2">Uncharacterized protein</fullName>
    </submittedName>
</protein>
<accession>A0A5K0UAX6</accession>
<feature type="compositionally biased region" description="Low complexity" evidence="1">
    <location>
        <begin position="429"/>
        <end position="443"/>
    </location>
</feature>
<feature type="region of interest" description="Disordered" evidence="1">
    <location>
        <begin position="503"/>
        <end position="522"/>
    </location>
</feature>
<feature type="compositionally biased region" description="Polar residues" evidence="1">
    <location>
        <begin position="87"/>
        <end position="98"/>
    </location>
</feature>
<gene>
    <name evidence="2" type="ORF">YASMINEVIRUS_1372</name>
</gene>
<comment type="caution">
    <text evidence="2">The sequence shown here is derived from an EMBL/GenBank/DDBJ whole genome shotgun (WGS) entry which is preliminary data.</text>
</comment>
<dbReference type="Proteomes" id="UP000594342">
    <property type="component" value="Unassembled WGS sequence"/>
</dbReference>